<dbReference type="RefSeq" id="WP_035074516.1">
    <property type="nucleotide sequence ID" value="NZ_JMIH01000021.1"/>
</dbReference>
<name>A0A074L1C4_9BACT</name>
<organism evidence="1 2">
    <name type="scientific">Anditalea andensis</name>
    <dbReference type="NCBI Taxonomy" id="1048983"/>
    <lineage>
        <taxon>Bacteria</taxon>
        <taxon>Pseudomonadati</taxon>
        <taxon>Bacteroidota</taxon>
        <taxon>Cytophagia</taxon>
        <taxon>Cytophagales</taxon>
        <taxon>Cytophagaceae</taxon>
        <taxon>Anditalea</taxon>
    </lineage>
</organism>
<dbReference type="eggNOG" id="ENOG50338E4">
    <property type="taxonomic scope" value="Bacteria"/>
</dbReference>
<dbReference type="OrthoDB" id="982713at2"/>
<comment type="caution">
    <text evidence="1">The sequence shown here is derived from an EMBL/GenBank/DDBJ whole genome shotgun (WGS) entry which is preliminary data.</text>
</comment>
<accession>A0A074L1C4</accession>
<keyword evidence="2" id="KW-1185">Reference proteome</keyword>
<proteinExistence type="predicted"/>
<evidence type="ECO:0000313" key="1">
    <source>
        <dbReference type="EMBL" id="KEO73618.1"/>
    </source>
</evidence>
<reference evidence="1 2" key="1">
    <citation type="submission" date="2014-04" db="EMBL/GenBank/DDBJ databases">
        <title>Characterization and application of a salt tolerant electro-active bacterium.</title>
        <authorList>
            <person name="Yang L."/>
            <person name="Wei S."/>
            <person name="Tay Q.X.M."/>
        </authorList>
    </citation>
    <scope>NUCLEOTIDE SEQUENCE [LARGE SCALE GENOMIC DNA]</scope>
    <source>
        <strain evidence="1 2">LY1</strain>
    </source>
</reference>
<evidence type="ECO:0008006" key="3">
    <source>
        <dbReference type="Google" id="ProtNLM"/>
    </source>
</evidence>
<dbReference type="EMBL" id="JMIH01000021">
    <property type="protein sequence ID" value="KEO73618.1"/>
    <property type="molecule type" value="Genomic_DNA"/>
</dbReference>
<dbReference type="Proteomes" id="UP000027821">
    <property type="component" value="Unassembled WGS sequence"/>
</dbReference>
<gene>
    <name evidence="1" type="ORF">EL17_12015</name>
</gene>
<protein>
    <recommendedName>
        <fullName evidence="3">Anti-sigma factor</fullName>
    </recommendedName>
</protein>
<evidence type="ECO:0000313" key="2">
    <source>
        <dbReference type="Proteomes" id="UP000027821"/>
    </source>
</evidence>
<dbReference type="AlphaFoldDB" id="A0A074L1C4"/>
<sequence length="84" mass="9707">MIKSFTPNDLVSYLYQELNDDESDQIRQALHSNDDLMDEFLEMKNAFEGLDHAFIQPSDKVVIAIKKKSKPTGLEKYNDIQTAR</sequence>